<dbReference type="CDD" id="cd03255">
    <property type="entry name" value="ABC_MJ0796_LolCDE_FtsE"/>
    <property type="match status" value="1"/>
</dbReference>
<dbReference type="InterPro" id="IPR017911">
    <property type="entry name" value="MacB-like_ATP-bd"/>
</dbReference>
<dbReference type="GO" id="GO:0005524">
    <property type="term" value="F:ATP binding"/>
    <property type="evidence" value="ECO:0007669"/>
    <property type="project" value="UniProtKB-KW"/>
</dbReference>
<keyword evidence="2" id="KW-0813">Transport</keyword>
<accession>A0ABU3ICI5</accession>
<comment type="similarity">
    <text evidence="1">Belongs to the ABC transporter superfamily.</text>
</comment>
<evidence type="ECO:0000313" key="7">
    <source>
        <dbReference type="Proteomes" id="UP001247542"/>
    </source>
</evidence>
<dbReference type="Proteomes" id="UP001247542">
    <property type="component" value="Unassembled WGS sequence"/>
</dbReference>
<reference evidence="6 7" key="1">
    <citation type="submission" date="2023-06" db="EMBL/GenBank/DDBJ databases">
        <title>Draft genome sequence of Gleimia hominis type strain CCUG 57540T.</title>
        <authorList>
            <person name="Salva-Serra F."/>
            <person name="Cardew S."/>
            <person name="Jensie Markopoulos S."/>
            <person name="Ohlen M."/>
            <person name="Inganas E."/>
            <person name="Svensson-Stadler L."/>
            <person name="Moore E.R.B."/>
        </authorList>
    </citation>
    <scope>NUCLEOTIDE SEQUENCE [LARGE SCALE GENOMIC DNA]</scope>
    <source>
        <strain evidence="6 7">CCUG 57540</strain>
    </source>
</reference>
<protein>
    <submittedName>
        <fullName evidence="6">ABC transporter ATP-binding protein</fullName>
    </submittedName>
</protein>
<gene>
    <name evidence="6" type="ORF">QS713_08400</name>
</gene>
<dbReference type="SUPFAM" id="SSF52540">
    <property type="entry name" value="P-loop containing nucleoside triphosphate hydrolases"/>
    <property type="match status" value="1"/>
</dbReference>
<dbReference type="PROSITE" id="PS50893">
    <property type="entry name" value="ABC_TRANSPORTER_2"/>
    <property type="match status" value="1"/>
</dbReference>
<name>A0ABU3ICI5_9ACTO</name>
<evidence type="ECO:0000313" key="6">
    <source>
        <dbReference type="EMBL" id="MDT3768076.1"/>
    </source>
</evidence>
<dbReference type="SMART" id="SM00382">
    <property type="entry name" value="AAA"/>
    <property type="match status" value="1"/>
</dbReference>
<evidence type="ECO:0000256" key="3">
    <source>
        <dbReference type="ARBA" id="ARBA00022741"/>
    </source>
</evidence>
<dbReference type="InterPro" id="IPR027417">
    <property type="entry name" value="P-loop_NTPase"/>
</dbReference>
<evidence type="ECO:0000259" key="5">
    <source>
        <dbReference type="PROSITE" id="PS50893"/>
    </source>
</evidence>
<keyword evidence="3" id="KW-0547">Nucleotide-binding</keyword>
<sequence>MLRVESLGIALGKGRTRRQILKSVSFTAAEGSITCIMGKSGAGKTTLLNLLAMETTPDTGKICWNNASYGTLSKSQRNHFRLHGISRVFQNYSLIESLTAAENIMLIGELQGQRKQACNEQTEYALKTLGMLDVRNSFPSQMSGGEQQRTAIARALVSQANLVLADEPTGALDSKMSRQVCKSLRILAERGKTVVLVTHDHDVAQTSDTILTIRDGKLS</sequence>
<organism evidence="6 7">
    <name type="scientific">Gleimia hominis</name>
    <dbReference type="NCBI Taxonomy" id="595468"/>
    <lineage>
        <taxon>Bacteria</taxon>
        <taxon>Bacillati</taxon>
        <taxon>Actinomycetota</taxon>
        <taxon>Actinomycetes</taxon>
        <taxon>Actinomycetales</taxon>
        <taxon>Actinomycetaceae</taxon>
        <taxon>Gleimia</taxon>
    </lineage>
</organism>
<dbReference type="PANTHER" id="PTHR42798">
    <property type="entry name" value="LIPOPROTEIN-RELEASING SYSTEM ATP-BINDING PROTEIN LOLD"/>
    <property type="match status" value="1"/>
</dbReference>
<dbReference type="Pfam" id="PF00005">
    <property type="entry name" value="ABC_tran"/>
    <property type="match status" value="1"/>
</dbReference>
<evidence type="ECO:0000256" key="2">
    <source>
        <dbReference type="ARBA" id="ARBA00022448"/>
    </source>
</evidence>
<evidence type="ECO:0000256" key="1">
    <source>
        <dbReference type="ARBA" id="ARBA00005417"/>
    </source>
</evidence>
<feature type="domain" description="ABC transporter" evidence="5">
    <location>
        <begin position="2"/>
        <end position="219"/>
    </location>
</feature>
<dbReference type="EMBL" id="JASXSX010000005">
    <property type="protein sequence ID" value="MDT3768076.1"/>
    <property type="molecule type" value="Genomic_DNA"/>
</dbReference>
<dbReference type="RefSeq" id="WP_313274440.1">
    <property type="nucleotide sequence ID" value="NZ_JASXSX010000005.1"/>
</dbReference>
<dbReference type="InterPro" id="IPR003593">
    <property type="entry name" value="AAA+_ATPase"/>
</dbReference>
<evidence type="ECO:0000256" key="4">
    <source>
        <dbReference type="ARBA" id="ARBA00022840"/>
    </source>
</evidence>
<comment type="caution">
    <text evidence="6">The sequence shown here is derived from an EMBL/GenBank/DDBJ whole genome shotgun (WGS) entry which is preliminary data.</text>
</comment>
<dbReference type="Gene3D" id="3.40.50.300">
    <property type="entry name" value="P-loop containing nucleotide triphosphate hydrolases"/>
    <property type="match status" value="1"/>
</dbReference>
<keyword evidence="4 6" id="KW-0067">ATP-binding</keyword>
<dbReference type="PANTHER" id="PTHR42798:SF7">
    <property type="entry name" value="ALPHA-D-RIBOSE 1-METHYLPHOSPHONATE 5-TRIPHOSPHATE SYNTHASE SUBUNIT PHNL"/>
    <property type="match status" value="1"/>
</dbReference>
<keyword evidence="7" id="KW-1185">Reference proteome</keyword>
<proteinExistence type="inferred from homology"/>
<dbReference type="InterPro" id="IPR003439">
    <property type="entry name" value="ABC_transporter-like_ATP-bd"/>
</dbReference>